<evidence type="ECO:0000313" key="2">
    <source>
        <dbReference type="Proteomes" id="UP001595075"/>
    </source>
</evidence>
<accession>A0ABR4C4C4</accession>
<gene>
    <name evidence="1" type="ORF">VTL71DRAFT_4695</name>
</gene>
<protein>
    <submittedName>
        <fullName evidence="1">Uncharacterized protein</fullName>
    </submittedName>
</protein>
<reference evidence="1 2" key="1">
    <citation type="journal article" date="2024" name="Commun. Biol.">
        <title>Comparative genomic analysis of thermophilic fungi reveals convergent evolutionary adaptations and gene losses.</title>
        <authorList>
            <person name="Steindorff A.S."/>
            <person name="Aguilar-Pontes M.V."/>
            <person name="Robinson A.J."/>
            <person name="Andreopoulos B."/>
            <person name="LaButti K."/>
            <person name="Kuo A."/>
            <person name="Mondo S."/>
            <person name="Riley R."/>
            <person name="Otillar R."/>
            <person name="Haridas S."/>
            <person name="Lipzen A."/>
            <person name="Grimwood J."/>
            <person name="Schmutz J."/>
            <person name="Clum A."/>
            <person name="Reid I.D."/>
            <person name="Moisan M.C."/>
            <person name="Butler G."/>
            <person name="Nguyen T.T.M."/>
            <person name="Dewar K."/>
            <person name="Conant G."/>
            <person name="Drula E."/>
            <person name="Henrissat B."/>
            <person name="Hansel C."/>
            <person name="Singer S."/>
            <person name="Hutchinson M.I."/>
            <person name="de Vries R.P."/>
            <person name="Natvig D.O."/>
            <person name="Powell A.J."/>
            <person name="Tsang A."/>
            <person name="Grigoriev I.V."/>
        </authorList>
    </citation>
    <scope>NUCLEOTIDE SEQUENCE [LARGE SCALE GENOMIC DNA]</scope>
    <source>
        <strain evidence="1 2">CBS 494.80</strain>
    </source>
</reference>
<keyword evidence="2" id="KW-1185">Reference proteome</keyword>
<organism evidence="1 2">
    <name type="scientific">Oculimacula yallundae</name>
    <dbReference type="NCBI Taxonomy" id="86028"/>
    <lineage>
        <taxon>Eukaryota</taxon>
        <taxon>Fungi</taxon>
        <taxon>Dikarya</taxon>
        <taxon>Ascomycota</taxon>
        <taxon>Pezizomycotina</taxon>
        <taxon>Leotiomycetes</taxon>
        <taxon>Helotiales</taxon>
        <taxon>Ploettnerulaceae</taxon>
        <taxon>Oculimacula</taxon>
    </lineage>
</organism>
<proteinExistence type="predicted"/>
<sequence length="77" mass="8264">MPITPMLNGACQDLDQEVLDRAIAAATNILNQPPQDGRNILGGTILGQTYKPENHTIELNVQYQGQPPSGIVLLNIG</sequence>
<evidence type="ECO:0000313" key="1">
    <source>
        <dbReference type="EMBL" id="KAL2064201.1"/>
    </source>
</evidence>
<comment type="caution">
    <text evidence="1">The sequence shown here is derived from an EMBL/GenBank/DDBJ whole genome shotgun (WGS) entry which is preliminary data.</text>
</comment>
<name>A0ABR4C4C4_9HELO</name>
<dbReference type="Proteomes" id="UP001595075">
    <property type="component" value="Unassembled WGS sequence"/>
</dbReference>
<dbReference type="EMBL" id="JAZHXI010000014">
    <property type="protein sequence ID" value="KAL2064201.1"/>
    <property type="molecule type" value="Genomic_DNA"/>
</dbReference>